<protein>
    <submittedName>
        <fullName evidence="2">Uncharacterized protein</fullName>
    </submittedName>
</protein>
<dbReference type="EMBL" id="MU090683">
    <property type="protein sequence ID" value="KAF7847572.1"/>
    <property type="molecule type" value="Genomic_DNA"/>
</dbReference>
<evidence type="ECO:0000313" key="2">
    <source>
        <dbReference type="EMBL" id="KAF7847572.1"/>
    </source>
</evidence>
<comment type="caution">
    <text evidence="2">The sequence shown here is derived from an EMBL/GenBank/DDBJ whole genome shotgun (WGS) entry which is preliminary data.</text>
</comment>
<keyword evidence="3" id="KW-1185">Reference proteome</keyword>
<reference evidence="2" key="1">
    <citation type="submission" date="2020-05" db="EMBL/GenBank/DDBJ databases">
        <title>WGS assembly of Corymbia citriodora subspecies variegata.</title>
        <authorList>
            <person name="Barry K."/>
            <person name="Hundley H."/>
            <person name="Shu S."/>
            <person name="Jenkins J."/>
            <person name="Grimwood J."/>
            <person name="Baten A."/>
        </authorList>
    </citation>
    <scope>NUCLEOTIDE SEQUENCE</scope>
    <source>
        <strain evidence="2">CV2-018</strain>
    </source>
</reference>
<gene>
    <name evidence="2" type="ORF">BT93_L2828</name>
</gene>
<feature type="compositionally biased region" description="Polar residues" evidence="1">
    <location>
        <begin position="1"/>
        <end position="14"/>
    </location>
</feature>
<dbReference type="Proteomes" id="UP000806378">
    <property type="component" value="Unassembled WGS sequence"/>
</dbReference>
<dbReference type="Gramene" id="rna-gnl|WGS:JABURB|Cocit.L2828.1">
    <property type="protein sequence ID" value="cds-KAF7847572.1"/>
    <property type="gene ID" value="gene-BT93_L2828"/>
</dbReference>
<accession>A0A8T0CLA7</accession>
<organism evidence="2 3">
    <name type="scientific">Corymbia citriodora subsp. variegata</name>
    <dbReference type="NCBI Taxonomy" id="360336"/>
    <lineage>
        <taxon>Eukaryota</taxon>
        <taxon>Viridiplantae</taxon>
        <taxon>Streptophyta</taxon>
        <taxon>Embryophyta</taxon>
        <taxon>Tracheophyta</taxon>
        <taxon>Spermatophyta</taxon>
        <taxon>Magnoliopsida</taxon>
        <taxon>eudicotyledons</taxon>
        <taxon>Gunneridae</taxon>
        <taxon>Pentapetalae</taxon>
        <taxon>rosids</taxon>
        <taxon>malvids</taxon>
        <taxon>Myrtales</taxon>
        <taxon>Myrtaceae</taxon>
        <taxon>Myrtoideae</taxon>
        <taxon>Eucalypteae</taxon>
        <taxon>Corymbia</taxon>
    </lineage>
</organism>
<name>A0A8T0CLA7_CORYI</name>
<evidence type="ECO:0000256" key="1">
    <source>
        <dbReference type="SAM" id="MobiDB-lite"/>
    </source>
</evidence>
<feature type="region of interest" description="Disordered" evidence="1">
    <location>
        <begin position="1"/>
        <end position="21"/>
    </location>
</feature>
<proteinExistence type="predicted"/>
<sequence length="108" mass="12180">MPSRLVHSSLSMRTQGPHGLIEPGHIRTARRENINLVISRLPTPSRTLQMPRRLVHSSSSMRTRGAHELIKPSHVRNARRENTKNTDLVHIGATHTIAYTTNAKATHR</sequence>
<evidence type="ECO:0000313" key="3">
    <source>
        <dbReference type="Proteomes" id="UP000806378"/>
    </source>
</evidence>
<dbReference type="AlphaFoldDB" id="A0A8T0CLA7"/>